<feature type="transmembrane region" description="Helical" evidence="1">
    <location>
        <begin position="116"/>
        <end position="137"/>
    </location>
</feature>
<protein>
    <submittedName>
        <fullName evidence="2">Preprotein translocase subunit YajC</fullName>
    </submittedName>
</protein>
<keyword evidence="1" id="KW-1133">Transmembrane helix</keyword>
<name>A0A7Y9UR99_9ACTN</name>
<keyword evidence="3" id="KW-1185">Reference proteome</keyword>
<gene>
    <name evidence="2" type="ORF">BJ980_002379</name>
</gene>
<proteinExistence type="predicted"/>
<keyword evidence="1" id="KW-0472">Membrane</keyword>
<dbReference type="EMBL" id="JACCAA010000001">
    <property type="protein sequence ID" value="NYG59456.1"/>
    <property type="molecule type" value="Genomic_DNA"/>
</dbReference>
<organism evidence="2 3">
    <name type="scientific">Nocardioides daedukensis</name>
    <dbReference type="NCBI Taxonomy" id="634462"/>
    <lineage>
        <taxon>Bacteria</taxon>
        <taxon>Bacillati</taxon>
        <taxon>Actinomycetota</taxon>
        <taxon>Actinomycetes</taxon>
        <taxon>Propionibacteriales</taxon>
        <taxon>Nocardioidaceae</taxon>
        <taxon>Nocardioides</taxon>
    </lineage>
</organism>
<dbReference type="Proteomes" id="UP000540656">
    <property type="component" value="Unassembled WGS sequence"/>
</dbReference>
<keyword evidence="1" id="KW-0812">Transmembrane</keyword>
<dbReference type="RefSeq" id="WP_179502501.1">
    <property type="nucleotide sequence ID" value="NZ_JACCAA010000001.1"/>
</dbReference>
<evidence type="ECO:0000313" key="2">
    <source>
        <dbReference type="EMBL" id="NYG59456.1"/>
    </source>
</evidence>
<evidence type="ECO:0000256" key="1">
    <source>
        <dbReference type="SAM" id="Phobius"/>
    </source>
</evidence>
<feature type="transmembrane region" description="Helical" evidence="1">
    <location>
        <begin position="12"/>
        <end position="30"/>
    </location>
</feature>
<evidence type="ECO:0000313" key="3">
    <source>
        <dbReference type="Proteomes" id="UP000540656"/>
    </source>
</evidence>
<sequence>MSATSGPSRLWPFVVAIVMLFFINLPLAHLKWTEHRLDRDGVAGVGEVTATKAFGGKHFVTFRLPASIDPDQKSYTVEVPGDSFDEAKAAEQLPVDYLPEDPSTNRAVDEVPPGSVAVWLTALADLTVLAMLALMFWSRRHGMLVIEATEDLTRCKPDDTVVELGGGMVLVRGDITEIHDDHVVVQANSDTVKVILGDHHNPVGHQQPVQVRGVKVKRR</sequence>
<reference evidence="2 3" key="1">
    <citation type="submission" date="2020-07" db="EMBL/GenBank/DDBJ databases">
        <title>Sequencing the genomes of 1000 actinobacteria strains.</title>
        <authorList>
            <person name="Klenk H.-P."/>
        </authorList>
    </citation>
    <scope>NUCLEOTIDE SEQUENCE [LARGE SCALE GENOMIC DNA]</scope>
    <source>
        <strain evidence="2 3">DSM 23819</strain>
    </source>
</reference>
<comment type="caution">
    <text evidence="2">The sequence shown here is derived from an EMBL/GenBank/DDBJ whole genome shotgun (WGS) entry which is preliminary data.</text>
</comment>
<dbReference type="AlphaFoldDB" id="A0A7Y9UR99"/>
<accession>A0A7Y9UR99</accession>